<dbReference type="EMBL" id="CP042345">
    <property type="protein sequence ID" value="QEA15623.1"/>
    <property type="molecule type" value="Genomic_DNA"/>
</dbReference>
<dbReference type="OrthoDB" id="9126735at2"/>
<keyword evidence="1" id="KW-0732">Signal</keyword>
<dbReference type="RefSeq" id="WP_147089601.1">
    <property type="nucleotide sequence ID" value="NZ_BAABJD010000001.1"/>
</dbReference>
<evidence type="ECO:0000313" key="3">
    <source>
        <dbReference type="Proteomes" id="UP000321172"/>
    </source>
</evidence>
<gene>
    <name evidence="2" type="ORF">FRF71_05450</name>
</gene>
<dbReference type="AlphaFoldDB" id="A0A5B8S2T6"/>
<reference evidence="2 3" key="1">
    <citation type="journal article" date="2013" name="J. Microbiol. Biotechnol.">
        <title>Novosphingobium ginsenosidimutans sp. nov., with the ability to convert ginsenoside.</title>
        <authorList>
            <person name="Kim J.K."/>
            <person name="He D."/>
            <person name="Liu Q.M."/>
            <person name="Park H.Y."/>
            <person name="Jung M.S."/>
            <person name="Yoon M.H."/>
            <person name="Kim S.C."/>
            <person name="Im W.T."/>
        </authorList>
    </citation>
    <scope>NUCLEOTIDE SEQUENCE [LARGE SCALE GENOMIC DNA]</scope>
    <source>
        <strain evidence="2 3">FW-6</strain>
    </source>
</reference>
<feature type="signal peptide" evidence="1">
    <location>
        <begin position="1"/>
        <end position="31"/>
    </location>
</feature>
<evidence type="ECO:0000313" key="2">
    <source>
        <dbReference type="EMBL" id="QEA15623.1"/>
    </source>
</evidence>
<dbReference type="KEGG" id="ngf:FRF71_05450"/>
<proteinExistence type="predicted"/>
<protein>
    <submittedName>
        <fullName evidence="2">DUF3034 family protein</fullName>
    </submittedName>
</protein>
<feature type="chain" id="PRO_5023117048" evidence="1">
    <location>
        <begin position="32"/>
        <end position="299"/>
    </location>
</feature>
<organism evidence="2 3">
    <name type="scientific">Novosphingobium ginsenosidimutans</name>
    <dbReference type="NCBI Taxonomy" id="1176536"/>
    <lineage>
        <taxon>Bacteria</taxon>
        <taxon>Pseudomonadati</taxon>
        <taxon>Pseudomonadota</taxon>
        <taxon>Alphaproteobacteria</taxon>
        <taxon>Sphingomonadales</taxon>
        <taxon>Sphingomonadaceae</taxon>
        <taxon>Novosphingobium</taxon>
    </lineage>
</organism>
<keyword evidence="3" id="KW-1185">Reference proteome</keyword>
<dbReference type="InterPro" id="IPR021393">
    <property type="entry name" value="DUF3034"/>
</dbReference>
<sequence>MHGRANKKSAHTCLFASLLTAVSLTASGAQASSLLDGGKLLLTNGVTTVEGSSGGGLASWAVIAGNETDRAIGLSAHATVVVLPDYRLDTRGIAIGIKDRFELSYARQNLNTGQVGAALGLGRDFTFNQDIYGAKVRLFGDLVYGPAALPQVSIGVQHKRSRDGAVVMAVGAASVTGTDYTLSATKLFLDKSILANATLRLTSANQLGLLGFGTVGRTGKSAQFEGSIAWQLSRRLIVGGEYRTKPDRLAIAREDDAADLFAAYALNRNFTITAAYVDLGSIATVNSQRGALLSLQAAF</sequence>
<dbReference type="Proteomes" id="UP000321172">
    <property type="component" value="Chromosome"/>
</dbReference>
<name>A0A5B8S2T6_9SPHN</name>
<dbReference type="Pfam" id="PF11231">
    <property type="entry name" value="DUF3034"/>
    <property type="match status" value="1"/>
</dbReference>
<evidence type="ECO:0000256" key="1">
    <source>
        <dbReference type="SAM" id="SignalP"/>
    </source>
</evidence>
<accession>A0A5B8S2T6</accession>